<proteinExistence type="predicted"/>
<keyword evidence="1" id="KW-1185">Reference proteome</keyword>
<organism evidence="1 2">
    <name type="scientific">Ditylenchus dipsaci</name>
    <dbReference type="NCBI Taxonomy" id="166011"/>
    <lineage>
        <taxon>Eukaryota</taxon>
        <taxon>Metazoa</taxon>
        <taxon>Ecdysozoa</taxon>
        <taxon>Nematoda</taxon>
        <taxon>Chromadorea</taxon>
        <taxon>Rhabditida</taxon>
        <taxon>Tylenchina</taxon>
        <taxon>Tylenchomorpha</taxon>
        <taxon>Sphaerularioidea</taxon>
        <taxon>Anguinidae</taxon>
        <taxon>Anguininae</taxon>
        <taxon>Ditylenchus</taxon>
    </lineage>
</organism>
<dbReference type="Gene3D" id="3.50.50.60">
    <property type="entry name" value="FAD/NAD(P)-binding domain"/>
    <property type="match status" value="1"/>
</dbReference>
<evidence type="ECO:0000313" key="2">
    <source>
        <dbReference type="WBParaSite" id="jg18466"/>
    </source>
</evidence>
<accession>A0A915DER0</accession>
<dbReference type="SUPFAM" id="SSF51971">
    <property type="entry name" value="Nucleotide-binding domain"/>
    <property type="match status" value="1"/>
</dbReference>
<dbReference type="Proteomes" id="UP000887574">
    <property type="component" value="Unplaced"/>
</dbReference>
<reference evidence="2" key="1">
    <citation type="submission" date="2022-11" db="UniProtKB">
        <authorList>
            <consortium name="WormBaseParasite"/>
        </authorList>
    </citation>
    <scope>IDENTIFICATION</scope>
</reference>
<protein>
    <submittedName>
        <fullName evidence="2">Uncharacterized protein</fullName>
    </submittedName>
</protein>
<sequence length="157" mass="17841">MLTVSGPASDVDMHHLITIKHAKNKNLKAIYELSLIQHEILDTALLENMYHEHKSNQPKNEKPLKKAVIVGAGPSGLYAAFQLYLSGVNITLVNDRKDYIRNQIVQLDSNYMLQLKMFLGTKFEKLFYGKYSPGILTQQNGGQISLKHLEKAFKDRL</sequence>
<name>A0A915DER0_9BILA</name>
<dbReference type="InterPro" id="IPR036188">
    <property type="entry name" value="FAD/NAD-bd_sf"/>
</dbReference>
<evidence type="ECO:0000313" key="1">
    <source>
        <dbReference type="Proteomes" id="UP000887574"/>
    </source>
</evidence>
<dbReference type="AlphaFoldDB" id="A0A915DER0"/>
<dbReference type="WBParaSite" id="jg18466">
    <property type="protein sequence ID" value="jg18466"/>
    <property type="gene ID" value="jg18466"/>
</dbReference>